<evidence type="ECO:0000259" key="1">
    <source>
        <dbReference type="Pfam" id="PF07647"/>
    </source>
</evidence>
<evidence type="ECO:0000313" key="2">
    <source>
        <dbReference type="EMBL" id="EXB91566.1"/>
    </source>
</evidence>
<dbReference type="SUPFAM" id="SSF47769">
    <property type="entry name" value="SAM/Pointed domain"/>
    <property type="match status" value="1"/>
</dbReference>
<dbReference type="EMBL" id="KE345052">
    <property type="protein sequence ID" value="EXB91566.1"/>
    <property type="molecule type" value="Genomic_DNA"/>
</dbReference>
<dbReference type="Pfam" id="PF07647">
    <property type="entry name" value="SAM_2"/>
    <property type="match status" value="1"/>
</dbReference>
<dbReference type="Gene3D" id="1.10.150.50">
    <property type="entry name" value="Transcription Factor, Ets-1"/>
    <property type="match status" value="1"/>
</dbReference>
<gene>
    <name evidence="2" type="ORF">L484_016186</name>
</gene>
<accession>W9RH70</accession>
<protein>
    <recommendedName>
        <fullName evidence="1">SAM domain-containing protein</fullName>
    </recommendedName>
</protein>
<dbReference type="AlphaFoldDB" id="W9RH70"/>
<organism evidence="2 3">
    <name type="scientific">Morus notabilis</name>
    <dbReference type="NCBI Taxonomy" id="981085"/>
    <lineage>
        <taxon>Eukaryota</taxon>
        <taxon>Viridiplantae</taxon>
        <taxon>Streptophyta</taxon>
        <taxon>Embryophyta</taxon>
        <taxon>Tracheophyta</taxon>
        <taxon>Spermatophyta</taxon>
        <taxon>Magnoliopsida</taxon>
        <taxon>eudicotyledons</taxon>
        <taxon>Gunneridae</taxon>
        <taxon>Pentapetalae</taxon>
        <taxon>rosids</taxon>
        <taxon>fabids</taxon>
        <taxon>Rosales</taxon>
        <taxon>Moraceae</taxon>
        <taxon>Moreae</taxon>
        <taxon>Morus</taxon>
    </lineage>
</organism>
<dbReference type="OrthoDB" id="1887912at2759"/>
<dbReference type="CDD" id="cd09487">
    <property type="entry name" value="SAM_superfamily"/>
    <property type="match status" value="1"/>
</dbReference>
<reference evidence="3" key="1">
    <citation type="submission" date="2013-01" db="EMBL/GenBank/DDBJ databases">
        <title>Draft Genome Sequence of a Mulberry Tree, Morus notabilis C.K. Schneid.</title>
        <authorList>
            <person name="He N."/>
            <person name="Zhao S."/>
        </authorList>
    </citation>
    <scope>NUCLEOTIDE SEQUENCE</scope>
</reference>
<dbReference type="PANTHER" id="PTHR33915">
    <property type="entry name" value="OSJNBA0033G05.11 PROTEIN"/>
    <property type="match status" value="1"/>
</dbReference>
<keyword evidence="3" id="KW-1185">Reference proteome</keyword>
<dbReference type="InterPro" id="IPR013761">
    <property type="entry name" value="SAM/pointed_sf"/>
</dbReference>
<sequence length="277" mass="31626">MDWFSWLSKTGLDPPLIYDYGLAFARNELQYEDIAYFNHEFLQSMGITVAKHRLEILKVAKKENGGNPRSLSRLFLALSKTKKSFGKYISKFVFQDDMSSKDLPDHHYRERSQEHWRGALLRKQRSGDEMRDNGPGLKNRALALSGPLDSRVHERLISNTKSLKLSGPLDGKLHERLMYPNRSPKLTGSGPLNGRGPLPERLMITTTRSPRLSGPLDGRVHDRIFVTTTKSPKMSGPLDGRVLSPKFCTPYEKEKADVDEFDDHSLWTTLFHDMKPT</sequence>
<dbReference type="STRING" id="981085.W9RH70"/>
<dbReference type="eggNOG" id="ENOG502S0R1">
    <property type="taxonomic scope" value="Eukaryota"/>
</dbReference>
<proteinExistence type="predicted"/>
<dbReference type="KEGG" id="mnt:21399243"/>
<dbReference type="PANTHER" id="PTHR33915:SF3">
    <property type="entry name" value="STERILE ALPHA MOTIF (SAM) DOMAIN PROTEIN"/>
    <property type="match status" value="1"/>
</dbReference>
<dbReference type="Proteomes" id="UP000030645">
    <property type="component" value="Unassembled WGS sequence"/>
</dbReference>
<feature type="domain" description="SAM" evidence="1">
    <location>
        <begin position="23"/>
        <end position="60"/>
    </location>
</feature>
<evidence type="ECO:0000313" key="3">
    <source>
        <dbReference type="Proteomes" id="UP000030645"/>
    </source>
</evidence>
<name>W9RH70_9ROSA</name>
<dbReference type="InterPro" id="IPR001660">
    <property type="entry name" value="SAM"/>
</dbReference>